<reference evidence="2" key="1">
    <citation type="submission" date="2017-09" db="EMBL/GenBank/DDBJ databases">
        <title>Complete Genome Sequence of ansamitocin-producing Bacterium Actinosynnema pretiosum X47.</title>
        <authorList>
            <person name="Cao G."/>
            <person name="Zong G."/>
            <person name="Zhong C."/>
            <person name="Fu J."/>
        </authorList>
    </citation>
    <scope>NUCLEOTIDE SEQUENCE [LARGE SCALE GENOMIC DNA]</scope>
    <source>
        <strain evidence="2">X47</strain>
    </source>
</reference>
<feature type="transmembrane region" description="Helical" evidence="1">
    <location>
        <begin position="77"/>
        <end position="98"/>
    </location>
</feature>
<dbReference type="AlphaFoldDB" id="A0A290ZFQ1"/>
<dbReference type="EMBL" id="CP023445">
    <property type="protein sequence ID" value="ATE57803.1"/>
    <property type="molecule type" value="Genomic_DNA"/>
</dbReference>
<dbReference type="Proteomes" id="UP000218505">
    <property type="component" value="Chromosome"/>
</dbReference>
<name>A0A290ZFQ1_9PSEU</name>
<keyword evidence="3" id="KW-1185">Reference proteome</keyword>
<dbReference type="KEGG" id="apre:CNX65_34550"/>
<evidence type="ECO:0000313" key="2">
    <source>
        <dbReference type="EMBL" id="ATE57803.1"/>
    </source>
</evidence>
<evidence type="ECO:0000256" key="1">
    <source>
        <dbReference type="SAM" id="Phobius"/>
    </source>
</evidence>
<organism evidence="2 3">
    <name type="scientific">Actinosynnema pretiosum</name>
    <dbReference type="NCBI Taxonomy" id="42197"/>
    <lineage>
        <taxon>Bacteria</taxon>
        <taxon>Bacillati</taxon>
        <taxon>Actinomycetota</taxon>
        <taxon>Actinomycetes</taxon>
        <taxon>Pseudonocardiales</taxon>
        <taxon>Pseudonocardiaceae</taxon>
        <taxon>Actinosynnema</taxon>
    </lineage>
</organism>
<keyword evidence="1" id="KW-0812">Transmembrane</keyword>
<sequence length="338" mass="36285">MSAEPLSQNESYVGQRLLFQRAHEVEVTLTDAIGGWGARNLLLKAFGGAFLIFFLGMGASAVVGVAAAVLGDSGFTLGLLSLMTFLLPWAWMAGVLLLPQHRVLSDWHLLLDGQAPVAETAYGVVYRALTADRRIPAVITPRRVAVGDPAPGVRNVLRVSLGRYSVYVSVFAFGNDLYLGWTMWLRFLPVTALARWFGSVLRGDRGLAGAIEMEPVKALREAVHNALREAVEAAAVGRAVPIVETFGYEVPLEQEGQWRVSAGDRREVVAEAGTGAVGGGAWLSVSRQVEVFSERGEVLGTAEPGTSYELLREDGAGLLVRDSSGAVAVIRDRDAVLR</sequence>
<evidence type="ECO:0000313" key="3">
    <source>
        <dbReference type="Proteomes" id="UP000218505"/>
    </source>
</evidence>
<gene>
    <name evidence="2" type="ORF">CNX65_34550</name>
</gene>
<protein>
    <submittedName>
        <fullName evidence="2">Uncharacterized protein</fullName>
    </submittedName>
</protein>
<proteinExistence type="predicted"/>
<accession>A0A290ZFQ1</accession>
<dbReference type="RefSeq" id="WP_096497448.1">
    <property type="nucleotide sequence ID" value="NZ_CP023445.1"/>
</dbReference>
<feature type="transmembrane region" description="Helical" evidence="1">
    <location>
        <begin position="49"/>
        <end position="71"/>
    </location>
</feature>
<keyword evidence="1" id="KW-0472">Membrane</keyword>
<keyword evidence="1" id="KW-1133">Transmembrane helix</keyword>